<reference evidence="2" key="2">
    <citation type="submission" date="2020-09" db="EMBL/GenBank/DDBJ databases">
        <authorList>
            <person name="Sun Q."/>
            <person name="Ohkuma M."/>
        </authorList>
    </citation>
    <scope>NUCLEOTIDE SEQUENCE</scope>
    <source>
        <strain evidence="2">JCM 3090</strain>
    </source>
</reference>
<feature type="signal peptide" evidence="1">
    <location>
        <begin position="1"/>
        <end position="28"/>
    </location>
</feature>
<keyword evidence="1" id="KW-0732">Signal</keyword>
<evidence type="ECO:0000256" key="1">
    <source>
        <dbReference type="SAM" id="SignalP"/>
    </source>
</evidence>
<proteinExistence type="predicted"/>
<evidence type="ECO:0000313" key="3">
    <source>
        <dbReference type="Proteomes" id="UP000649739"/>
    </source>
</evidence>
<dbReference type="RefSeq" id="WP_189171555.1">
    <property type="nucleotide sequence ID" value="NZ_BMQB01000009.1"/>
</dbReference>
<evidence type="ECO:0008006" key="4">
    <source>
        <dbReference type="Google" id="ProtNLM"/>
    </source>
</evidence>
<dbReference type="AlphaFoldDB" id="A0A8J3BAB0"/>
<gene>
    <name evidence="2" type="ORF">GCM10010123_38130</name>
</gene>
<comment type="caution">
    <text evidence="2">The sequence shown here is derived from an EMBL/GenBank/DDBJ whole genome shotgun (WGS) entry which is preliminary data.</text>
</comment>
<feature type="chain" id="PRO_5035146135" description="Secreted protein" evidence="1">
    <location>
        <begin position="29"/>
        <end position="195"/>
    </location>
</feature>
<dbReference type="Proteomes" id="UP000649739">
    <property type="component" value="Unassembled WGS sequence"/>
</dbReference>
<dbReference type="EMBL" id="BMQB01000009">
    <property type="protein sequence ID" value="GGK04557.1"/>
    <property type="molecule type" value="Genomic_DNA"/>
</dbReference>
<evidence type="ECO:0000313" key="2">
    <source>
        <dbReference type="EMBL" id="GGK04557.1"/>
    </source>
</evidence>
<organism evidence="2 3">
    <name type="scientific">Pilimelia anulata</name>
    <dbReference type="NCBI Taxonomy" id="53371"/>
    <lineage>
        <taxon>Bacteria</taxon>
        <taxon>Bacillati</taxon>
        <taxon>Actinomycetota</taxon>
        <taxon>Actinomycetes</taxon>
        <taxon>Micromonosporales</taxon>
        <taxon>Micromonosporaceae</taxon>
        <taxon>Pilimelia</taxon>
    </lineage>
</organism>
<accession>A0A8J3BAB0</accession>
<protein>
    <recommendedName>
        <fullName evidence="4">Secreted protein</fullName>
    </recommendedName>
</protein>
<sequence>MRSLTARILAAALAVPAICAGSAAPALAGGAAPVVDPAGDVVDMATGEPVDKPEADLVAADGRRVGDDLVLSFRTAKPTDPQTDPAWEDLAAAPMELNTDDSEEIEYLVYYGTYNGADGLVARVFRDEKDGTLTPLCDGTGAYGDGTHTIAFPLSCIDNPAEIGYRTGLYYPRDDSDAAPLTLDLAPDDGYAKVD</sequence>
<keyword evidence="3" id="KW-1185">Reference proteome</keyword>
<name>A0A8J3BAB0_9ACTN</name>
<reference evidence="2" key="1">
    <citation type="journal article" date="2014" name="Int. J. Syst. Evol. Microbiol.">
        <title>Complete genome sequence of Corynebacterium casei LMG S-19264T (=DSM 44701T), isolated from a smear-ripened cheese.</title>
        <authorList>
            <consortium name="US DOE Joint Genome Institute (JGI-PGF)"/>
            <person name="Walter F."/>
            <person name="Albersmeier A."/>
            <person name="Kalinowski J."/>
            <person name="Ruckert C."/>
        </authorList>
    </citation>
    <scope>NUCLEOTIDE SEQUENCE</scope>
    <source>
        <strain evidence="2">JCM 3090</strain>
    </source>
</reference>